<dbReference type="GO" id="GO:0050660">
    <property type="term" value="F:flavin adenine dinucleotide binding"/>
    <property type="evidence" value="ECO:0007669"/>
    <property type="project" value="InterPro"/>
</dbReference>
<sequence length="444" mass="48813">MSIMFIEIVTILLLLVANGIFSASEMAIVSARKIRLEQSAKNGDKKAKNALRLAKSPNNFLSTVQIGITLIGILSGAVGGATLAERLRNFLNTIPLLAPYSQVLSFGIVVTIITYLSLVIGELLPKRIALNNPEKIATQFAGPMQFLSKITAPVVYLLSNSTDALLNLLGIRPVTDETITEDEIKLLIEQATTEGTFEEAEQEMISRVFRLGDRPIKALMTPRTEIDWLDVDSPIEENLTTIQESSYSRFPLCQESIDTCLGIVKVRNILAAHLAGREINLSALAQPPLYVAEGTRALRVLELVKQSGDHMALIVDEYGGIEGLVTLNDLMEAIVGEIPSSEGIDEPMVIQREDGSWLLDGLLSVDEFKTLLDQETLPKEEEEDYHTVGGFILSFFGKIPTSGDYFEWNGLRFEVMDMDGTRIDKVLVSSLGLPNESAEDELID</sequence>
<evidence type="ECO:0000259" key="12">
    <source>
        <dbReference type="PROSITE" id="PS51371"/>
    </source>
</evidence>
<dbReference type="Gene3D" id="3.30.465.10">
    <property type="match status" value="1"/>
</dbReference>
<dbReference type="PROSITE" id="PS51371">
    <property type="entry name" value="CBS"/>
    <property type="match status" value="2"/>
</dbReference>
<evidence type="ECO:0000256" key="2">
    <source>
        <dbReference type="ARBA" id="ARBA00006337"/>
    </source>
</evidence>
<keyword evidence="8 10" id="KW-0472">Membrane</keyword>
<dbReference type="InterPro" id="IPR005170">
    <property type="entry name" value="Transptr-assoc_dom"/>
</dbReference>
<evidence type="ECO:0000259" key="13">
    <source>
        <dbReference type="PROSITE" id="PS51846"/>
    </source>
</evidence>
<evidence type="ECO:0000256" key="9">
    <source>
        <dbReference type="PROSITE-ProRule" id="PRU00703"/>
    </source>
</evidence>
<evidence type="ECO:0000313" key="15">
    <source>
        <dbReference type="Proteomes" id="UP000239001"/>
    </source>
</evidence>
<keyword evidence="15" id="KW-1185">Reference proteome</keyword>
<dbReference type="PROSITE" id="PS51846">
    <property type="entry name" value="CNNM"/>
    <property type="match status" value="1"/>
</dbReference>
<evidence type="ECO:0000256" key="7">
    <source>
        <dbReference type="ARBA" id="ARBA00023122"/>
    </source>
</evidence>
<dbReference type="OrthoDB" id="9798188at2"/>
<evidence type="ECO:0000256" key="4">
    <source>
        <dbReference type="ARBA" id="ARBA00022692"/>
    </source>
</evidence>
<dbReference type="GO" id="GO:0005886">
    <property type="term" value="C:plasma membrane"/>
    <property type="evidence" value="ECO:0007669"/>
    <property type="project" value="UniProtKB-SubCell"/>
</dbReference>
<keyword evidence="4 10" id="KW-0812">Transmembrane</keyword>
<organism evidence="14 15">
    <name type="scientific">Aphanothece hegewaldii CCALA 016</name>
    <dbReference type="NCBI Taxonomy" id="2107694"/>
    <lineage>
        <taxon>Bacteria</taxon>
        <taxon>Bacillati</taxon>
        <taxon>Cyanobacteriota</taxon>
        <taxon>Cyanophyceae</taxon>
        <taxon>Oscillatoriophycideae</taxon>
        <taxon>Chroococcales</taxon>
        <taxon>Aphanothecaceae</taxon>
        <taxon>Aphanothece</taxon>
    </lineage>
</organism>
<keyword evidence="5" id="KW-0677">Repeat</keyword>
<evidence type="ECO:0000256" key="1">
    <source>
        <dbReference type="ARBA" id="ARBA00004651"/>
    </source>
</evidence>
<comment type="subcellular location">
    <subcellularLocation>
        <location evidence="1">Cell membrane</location>
        <topology evidence="1">Multi-pass membrane protein</topology>
    </subcellularLocation>
</comment>
<feature type="transmembrane region" description="Helical" evidence="11">
    <location>
        <begin position="103"/>
        <end position="124"/>
    </location>
</feature>
<evidence type="ECO:0000256" key="8">
    <source>
        <dbReference type="ARBA" id="ARBA00023136"/>
    </source>
</evidence>
<dbReference type="Pfam" id="PF03471">
    <property type="entry name" value="CorC_HlyC"/>
    <property type="match status" value="1"/>
</dbReference>
<evidence type="ECO:0000256" key="10">
    <source>
        <dbReference type="PROSITE-ProRule" id="PRU01193"/>
    </source>
</evidence>
<feature type="transmembrane region" description="Helical" evidence="11">
    <location>
        <begin position="60"/>
        <end position="83"/>
    </location>
</feature>
<evidence type="ECO:0000256" key="5">
    <source>
        <dbReference type="ARBA" id="ARBA00022737"/>
    </source>
</evidence>
<name>A0A2T1M3X7_9CHRO</name>
<dbReference type="SMART" id="SM01091">
    <property type="entry name" value="CorC_HlyC"/>
    <property type="match status" value="1"/>
</dbReference>
<dbReference type="InterPro" id="IPR051676">
    <property type="entry name" value="UPF0053_domain"/>
</dbReference>
<dbReference type="CDD" id="cd04590">
    <property type="entry name" value="CBS_pair_CorC_HlyC_assoc"/>
    <property type="match status" value="1"/>
</dbReference>
<dbReference type="InterPro" id="IPR016169">
    <property type="entry name" value="FAD-bd_PCMH_sub2"/>
</dbReference>
<dbReference type="SUPFAM" id="SSF54631">
    <property type="entry name" value="CBS-domain pair"/>
    <property type="match status" value="1"/>
</dbReference>
<comment type="similarity">
    <text evidence="2">Belongs to the UPF0053 family.</text>
</comment>
<keyword evidence="3" id="KW-1003">Cell membrane</keyword>
<feature type="transmembrane region" description="Helical" evidence="11">
    <location>
        <begin position="6"/>
        <end position="29"/>
    </location>
</feature>
<dbReference type="PANTHER" id="PTHR43099:SF5">
    <property type="entry name" value="HLYC_CORC FAMILY TRANSPORTER"/>
    <property type="match status" value="1"/>
</dbReference>
<dbReference type="SUPFAM" id="SSF56176">
    <property type="entry name" value="FAD-binding/transporter-associated domain-like"/>
    <property type="match status" value="1"/>
</dbReference>
<dbReference type="InterPro" id="IPR046342">
    <property type="entry name" value="CBS_dom_sf"/>
</dbReference>
<dbReference type="EMBL" id="PXOH01000001">
    <property type="protein sequence ID" value="PSF39539.1"/>
    <property type="molecule type" value="Genomic_DNA"/>
</dbReference>
<feature type="domain" description="CBS" evidence="12">
    <location>
        <begin position="220"/>
        <end position="279"/>
    </location>
</feature>
<evidence type="ECO:0008006" key="16">
    <source>
        <dbReference type="Google" id="ProtNLM"/>
    </source>
</evidence>
<proteinExistence type="inferred from homology"/>
<evidence type="ECO:0000256" key="11">
    <source>
        <dbReference type="SAM" id="Phobius"/>
    </source>
</evidence>
<reference evidence="14 15" key="2">
    <citation type="submission" date="2018-03" db="EMBL/GenBank/DDBJ databases">
        <authorList>
            <person name="Keele B.F."/>
        </authorList>
    </citation>
    <scope>NUCLEOTIDE SEQUENCE [LARGE SCALE GENOMIC DNA]</scope>
    <source>
        <strain evidence="14 15">CCALA 016</strain>
    </source>
</reference>
<keyword evidence="7 9" id="KW-0129">CBS domain</keyword>
<dbReference type="AlphaFoldDB" id="A0A2T1M3X7"/>
<dbReference type="Proteomes" id="UP000239001">
    <property type="component" value="Unassembled WGS sequence"/>
</dbReference>
<evidence type="ECO:0000256" key="3">
    <source>
        <dbReference type="ARBA" id="ARBA00022475"/>
    </source>
</evidence>
<dbReference type="Pfam" id="PF01595">
    <property type="entry name" value="CNNM"/>
    <property type="match status" value="1"/>
</dbReference>
<feature type="domain" description="CBS" evidence="12">
    <location>
        <begin position="284"/>
        <end position="340"/>
    </location>
</feature>
<dbReference type="Gene3D" id="3.10.580.10">
    <property type="entry name" value="CBS-domain"/>
    <property type="match status" value="1"/>
</dbReference>
<dbReference type="InterPro" id="IPR000644">
    <property type="entry name" value="CBS_dom"/>
</dbReference>
<protein>
    <recommendedName>
        <fullName evidence="16">HlyC/CorC family transporter</fullName>
    </recommendedName>
</protein>
<gene>
    <name evidence="14" type="ORF">C7H19_01745</name>
</gene>
<dbReference type="Pfam" id="PF00571">
    <property type="entry name" value="CBS"/>
    <property type="match status" value="1"/>
</dbReference>
<keyword evidence="6 10" id="KW-1133">Transmembrane helix</keyword>
<dbReference type="PANTHER" id="PTHR43099">
    <property type="entry name" value="UPF0053 PROTEIN YRKA"/>
    <property type="match status" value="1"/>
</dbReference>
<dbReference type="InterPro" id="IPR036318">
    <property type="entry name" value="FAD-bd_PCMH-like_sf"/>
</dbReference>
<dbReference type="FunFam" id="3.30.465.10:FF:000023">
    <property type="entry name" value="Magnesium and cobalt transporter"/>
    <property type="match status" value="1"/>
</dbReference>
<comment type="caution">
    <text evidence="14">The sequence shown here is derived from an EMBL/GenBank/DDBJ whole genome shotgun (WGS) entry which is preliminary data.</text>
</comment>
<evidence type="ECO:0000313" key="14">
    <source>
        <dbReference type="EMBL" id="PSF39539.1"/>
    </source>
</evidence>
<accession>A0A2T1M3X7</accession>
<reference evidence="14 15" key="1">
    <citation type="submission" date="2018-03" db="EMBL/GenBank/DDBJ databases">
        <title>The ancient ancestry and fast evolution of plastids.</title>
        <authorList>
            <person name="Moore K.R."/>
            <person name="Magnabosco C."/>
            <person name="Momper L."/>
            <person name="Gold D.A."/>
            <person name="Bosak T."/>
            <person name="Fournier G.P."/>
        </authorList>
    </citation>
    <scope>NUCLEOTIDE SEQUENCE [LARGE SCALE GENOMIC DNA]</scope>
    <source>
        <strain evidence="14 15">CCALA 016</strain>
    </source>
</reference>
<evidence type="ECO:0000256" key="6">
    <source>
        <dbReference type="ARBA" id="ARBA00022989"/>
    </source>
</evidence>
<dbReference type="InterPro" id="IPR044751">
    <property type="entry name" value="Ion_transp-like_CBS"/>
</dbReference>
<dbReference type="InterPro" id="IPR002550">
    <property type="entry name" value="CNNM"/>
</dbReference>
<feature type="domain" description="CNNM transmembrane" evidence="13">
    <location>
        <begin position="1"/>
        <end position="201"/>
    </location>
</feature>